<dbReference type="PANTHER" id="PTHR34583">
    <property type="entry name" value="ANTIPORTER SUBUNIT MNHC2-RELATED"/>
    <property type="match status" value="1"/>
</dbReference>
<evidence type="ECO:0000256" key="7">
    <source>
        <dbReference type="SAM" id="MobiDB-lite"/>
    </source>
</evidence>
<name>A0A6P2CM26_9NOCA</name>
<dbReference type="NCBIfam" id="NF005929">
    <property type="entry name" value="PRK07946.1"/>
    <property type="match status" value="1"/>
</dbReference>
<dbReference type="EMBL" id="QRCM01000001">
    <property type="protein sequence ID" value="TXG92038.1"/>
    <property type="molecule type" value="Genomic_DNA"/>
</dbReference>
<organism evidence="9 10">
    <name type="scientific">Rhodococcus rhodnii</name>
    <dbReference type="NCBI Taxonomy" id="38312"/>
    <lineage>
        <taxon>Bacteria</taxon>
        <taxon>Bacillati</taxon>
        <taxon>Actinomycetota</taxon>
        <taxon>Actinomycetes</taxon>
        <taxon>Mycobacteriales</taxon>
        <taxon>Nocardiaceae</taxon>
        <taxon>Rhodococcus</taxon>
    </lineage>
</organism>
<evidence type="ECO:0000256" key="3">
    <source>
        <dbReference type="ARBA" id="ARBA00022475"/>
    </source>
</evidence>
<dbReference type="Proteomes" id="UP000471120">
    <property type="component" value="Unassembled WGS sequence"/>
</dbReference>
<dbReference type="RefSeq" id="WP_010836710.1">
    <property type="nucleotide sequence ID" value="NZ_QRCM01000001.1"/>
</dbReference>
<dbReference type="Pfam" id="PF00420">
    <property type="entry name" value="Oxidored_q2"/>
    <property type="match status" value="1"/>
</dbReference>
<feature type="transmembrane region" description="Helical" evidence="8">
    <location>
        <begin position="6"/>
        <end position="23"/>
    </location>
</feature>
<dbReference type="InterPro" id="IPR039428">
    <property type="entry name" value="NUOK/Mnh_C1-like"/>
</dbReference>
<feature type="region of interest" description="Disordered" evidence="7">
    <location>
        <begin position="108"/>
        <end position="150"/>
    </location>
</feature>
<feature type="transmembrane region" description="Helical" evidence="8">
    <location>
        <begin position="71"/>
        <end position="94"/>
    </location>
</feature>
<proteinExistence type="inferred from homology"/>
<feature type="compositionally biased region" description="Basic and acidic residues" evidence="7">
    <location>
        <begin position="111"/>
        <end position="131"/>
    </location>
</feature>
<feature type="region of interest" description="Disordered" evidence="7">
    <location>
        <begin position="169"/>
        <end position="224"/>
    </location>
</feature>
<feature type="compositionally biased region" description="Acidic residues" evidence="7">
    <location>
        <begin position="214"/>
        <end position="224"/>
    </location>
</feature>
<evidence type="ECO:0000256" key="6">
    <source>
        <dbReference type="ARBA" id="ARBA00023136"/>
    </source>
</evidence>
<evidence type="ECO:0000256" key="2">
    <source>
        <dbReference type="ARBA" id="ARBA00010388"/>
    </source>
</evidence>
<evidence type="ECO:0000313" key="10">
    <source>
        <dbReference type="Proteomes" id="UP000471120"/>
    </source>
</evidence>
<dbReference type="AlphaFoldDB" id="A0A6P2CM26"/>
<comment type="caution">
    <text evidence="9">The sequence shown here is derived from an EMBL/GenBank/DDBJ whole genome shotgun (WGS) entry which is preliminary data.</text>
</comment>
<reference evidence="9 10" key="1">
    <citation type="submission" date="2018-07" db="EMBL/GenBank/DDBJ databases">
        <title>Genome sequence of Rhodococcus rhodnii ATCC 35071 from Rhodnius prolixus.</title>
        <authorList>
            <person name="Patel V."/>
            <person name="Vogel K.J."/>
        </authorList>
    </citation>
    <scope>NUCLEOTIDE SEQUENCE [LARGE SCALE GENOMIC DNA]</scope>
    <source>
        <strain evidence="9 10">ATCC 35071</strain>
    </source>
</reference>
<keyword evidence="4 8" id="KW-0812">Transmembrane</keyword>
<feature type="transmembrane region" description="Helical" evidence="8">
    <location>
        <begin position="30"/>
        <end position="51"/>
    </location>
</feature>
<dbReference type="Gene3D" id="1.10.287.3510">
    <property type="match status" value="1"/>
</dbReference>
<keyword evidence="5 8" id="KW-1133">Transmembrane helix</keyword>
<sequence length="224" mass="24089">MIANITMLATIAALVSCGVYLIVERSVTRMLLGLLLIGNGINLLIITAGGASGGPPIVFFDDDAEMADPLAQAMVLTAIVITMGIAAFVLALIYRSYKLSAADTVEDDPEDTRVIRRRSVADAPDRDRSDDPVTGAPRFAGDAFDKHGNPIPIEQIESLHLEDLEGYEDLHEGTFDDDEDEIDRYDAGDMKLTPDPGPADHEPAAHPDDKTDPETGDQDGGDKR</sequence>
<comment type="subcellular location">
    <subcellularLocation>
        <location evidence="1">Cell membrane</location>
        <topology evidence="1">Multi-pass membrane protein</topology>
    </subcellularLocation>
</comment>
<keyword evidence="6 8" id="KW-0472">Membrane</keyword>
<dbReference type="InterPro" id="IPR050601">
    <property type="entry name" value="CPA3_antiporter_subunitC"/>
</dbReference>
<gene>
    <name evidence="9" type="ORF">DW322_20005</name>
</gene>
<protein>
    <submittedName>
        <fullName evidence="9">Na(+)/H(+) antiporter subunit C</fullName>
    </submittedName>
</protein>
<comment type="similarity">
    <text evidence="2">Belongs to the CPA3 antiporters (TC 2.A.63) subunit C family.</text>
</comment>
<dbReference type="PANTHER" id="PTHR34583:SF2">
    <property type="entry name" value="ANTIPORTER SUBUNIT MNHC2-RELATED"/>
    <property type="match status" value="1"/>
</dbReference>
<accession>A0A6P2CM26</accession>
<feature type="compositionally biased region" description="Basic and acidic residues" evidence="7">
    <location>
        <begin position="198"/>
        <end position="213"/>
    </location>
</feature>
<evidence type="ECO:0000256" key="4">
    <source>
        <dbReference type="ARBA" id="ARBA00022692"/>
    </source>
</evidence>
<keyword evidence="3" id="KW-1003">Cell membrane</keyword>
<evidence type="ECO:0000256" key="1">
    <source>
        <dbReference type="ARBA" id="ARBA00004651"/>
    </source>
</evidence>
<evidence type="ECO:0000256" key="5">
    <source>
        <dbReference type="ARBA" id="ARBA00022989"/>
    </source>
</evidence>
<dbReference type="GO" id="GO:0005886">
    <property type="term" value="C:plasma membrane"/>
    <property type="evidence" value="ECO:0007669"/>
    <property type="project" value="UniProtKB-SubCell"/>
</dbReference>
<evidence type="ECO:0000256" key="8">
    <source>
        <dbReference type="SAM" id="Phobius"/>
    </source>
</evidence>
<evidence type="ECO:0000313" key="9">
    <source>
        <dbReference type="EMBL" id="TXG92038.1"/>
    </source>
</evidence>